<evidence type="ECO:0000313" key="2">
    <source>
        <dbReference type="EMBL" id="RCI16137.1"/>
    </source>
</evidence>
<sequence>VFPNKKGPKKGQKKKKHILTPPISSSHHPPTYKTPRLSLPFTPSPPPPSLPIRRHINDDSPSGAAFANATSSSRIPIPSVDFPPRFSPNNPQPTSTTEPPPLPSLSLGTPLPLHSLIPSPSLQHASIASSSLTTPNGRVMFRARSLVAKSASAHGSCVVIVNIVYLQKAQTGNITGRKRGEMSEIRFGESSSFINRSPMR</sequence>
<gene>
    <name evidence="2" type="ORF">L249_3089</name>
</gene>
<dbReference type="Proteomes" id="UP000253664">
    <property type="component" value="Unassembled WGS sequence"/>
</dbReference>
<dbReference type="AlphaFoldDB" id="A0A367LP19"/>
<organism evidence="2 3">
    <name type="scientific">Ophiocordyceps polyrhachis-furcata BCC 54312</name>
    <dbReference type="NCBI Taxonomy" id="1330021"/>
    <lineage>
        <taxon>Eukaryota</taxon>
        <taxon>Fungi</taxon>
        <taxon>Dikarya</taxon>
        <taxon>Ascomycota</taxon>
        <taxon>Pezizomycotina</taxon>
        <taxon>Sordariomycetes</taxon>
        <taxon>Hypocreomycetidae</taxon>
        <taxon>Hypocreales</taxon>
        <taxon>Ophiocordycipitaceae</taxon>
        <taxon>Ophiocordyceps</taxon>
    </lineage>
</organism>
<reference evidence="2 3" key="1">
    <citation type="journal article" date="2015" name="BMC Genomics">
        <title>Insights from the genome of Ophiocordyceps polyrhachis-furcata to pathogenicity and host specificity in insect fungi.</title>
        <authorList>
            <person name="Wichadakul D."/>
            <person name="Kobmoo N."/>
            <person name="Ingsriswang S."/>
            <person name="Tangphatsornruang S."/>
            <person name="Chantasingh D."/>
            <person name="Luangsa-ard J.J."/>
            <person name="Eurwilaichitr L."/>
        </authorList>
    </citation>
    <scope>NUCLEOTIDE SEQUENCE [LARGE SCALE GENOMIC DNA]</scope>
    <source>
        <strain evidence="2 3">BCC 54312</strain>
    </source>
</reference>
<feature type="region of interest" description="Disordered" evidence="1">
    <location>
        <begin position="1"/>
        <end position="110"/>
    </location>
</feature>
<feature type="compositionally biased region" description="Low complexity" evidence="1">
    <location>
        <begin position="19"/>
        <end position="41"/>
    </location>
</feature>
<accession>A0A367LP19</accession>
<evidence type="ECO:0000313" key="3">
    <source>
        <dbReference type="Proteomes" id="UP000253664"/>
    </source>
</evidence>
<evidence type="ECO:0000256" key="1">
    <source>
        <dbReference type="SAM" id="MobiDB-lite"/>
    </source>
</evidence>
<keyword evidence="3" id="KW-1185">Reference proteome</keyword>
<comment type="caution">
    <text evidence="2">The sequence shown here is derived from an EMBL/GenBank/DDBJ whole genome shotgun (WGS) entry which is preliminary data.</text>
</comment>
<proteinExistence type="predicted"/>
<feature type="compositionally biased region" description="Basic residues" evidence="1">
    <location>
        <begin position="1"/>
        <end position="18"/>
    </location>
</feature>
<protein>
    <submittedName>
        <fullName evidence="2">Uncharacterized protein</fullName>
    </submittedName>
</protein>
<dbReference type="EMBL" id="LKCN02000001">
    <property type="protein sequence ID" value="RCI16137.1"/>
    <property type="molecule type" value="Genomic_DNA"/>
</dbReference>
<feature type="non-terminal residue" evidence="2">
    <location>
        <position position="1"/>
    </location>
</feature>
<name>A0A367LP19_9HYPO</name>